<comment type="catalytic activity">
    <reaction evidence="17">
        <text>a 5'-end triphospho-adenylyl-adenylyl-cytidylyl-adenosine in mRNA + GDP + H(+) = a 5'-end (5'-triphosphoguanosine)-adenylyl-adenylyl-cytidylyl-adenosine in mRNA + diphosphate</text>
        <dbReference type="Rhea" id="RHEA:65436"/>
        <dbReference type="Rhea" id="RHEA-COMP:16797"/>
        <dbReference type="Rhea" id="RHEA-COMP:16799"/>
        <dbReference type="ChEBI" id="CHEBI:15378"/>
        <dbReference type="ChEBI" id="CHEBI:33019"/>
        <dbReference type="ChEBI" id="CHEBI:58189"/>
        <dbReference type="ChEBI" id="CHEBI:156484"/>
        <dbReference type="ChEBI" id="CHEBI:156503"/>
        <dbReference type="EC" id="2.7.7.88"/>
    </reaction>
</comment>
<dbReference type="Pfam" id="PF21081">
    <property type="entry name" value="Methyltrans_Mon_3rd"/>
    <property type="match status" value="1"/>
</dbReference>
<feature type="domain" description="Mononegavirus-type SAM-dependent 2'-O-MTase" evidence="26">
    <location>
        <begin position="1648"/>
        <end position="1846"/>
    </location>
</feature>
<protein>
    <recommendedName>
        <fullName evidence="22">RNA-directed RNA polymerase L</fullName>
        <shortName evidence="22">Protein L</shortName>
    </recommendedName>
    <alternativeName>
        <fullName evidence="22">Large structural protein</fullName>
    </alternativeName>
    <alternativeName>
        <fullName evidence="22">Replicase</fullName>
    </alternativeName>
    <alternativeName>
        <fullName evidence="22">Transcriptase</fullName>
    </alternativeName>
    <domain>
        <recommendedName>
            <fullName evidence="22">RNA-directed RNA polymerase</fullName>
            <ecNumber evidence="22">2.7.7.48</ecNumber>
        </recommendedName>
    </domain>
    <domain>
        <recommendedName>
            <fullName evidence="22">GTP phosphohydrolase</fullName>
            <ecNumber evidence="22">3.6.1.-</ecNumber>
        </recommendedName>
    </domain>
    <domain>
        <recommendedName>
            <fullName evidence="22">GDP polyribonucleotidyltransferase</fullName>
            <ecNumber evidence="22">2.7.7.88</ecNumber>
        </recommendedName>
        <alternativeName>
            <fullName evidence="22">PRNTase</fullName>
        </alternativeName>
    </domain>
    <domain>
        <recommendedName>
            <fullName evidence="22">mRNA (nucleoside-2'-O-)-methyltransferase</fullName>
            <shortName evidence="22">N1-2'-O-MTase</shortName>
            <ecNumber evidence="22">2.1.1.-</ecNumber>
        </recommendedName>
    </domain>
    <domain>
        <recommendedName>
            <fullName evidence="22">mRNA (guanine-N(7)-)-methyltransferase</fullName>
            <shortName evidence="22">G-N7-MTase</shortName>
        </recommendedName>
    </domain>
</protein>
<evidence type="ECO:0000256" key="14">
    <source>
        <dbReference type="ARBA" id="ARBA00023042"/>
    </source>
</evidence>
<evidence type="ECO:0000259" key="26">
    <source>
        <dbReference type="PROSITE" id="PS51590"/>
    </source>
</evidence>
<keyword evidence="11 22" id="KW-0067">ATP-binding</keyword>
<evidence type="ECO:0000256" key="10">
    <source>
        <dbReference type="ARBA" id="ARBA00022801"/>
    </source>
</evidence>
<dbReference type="PROSITE" id="PS50526">
    <property type="entry name" value="RDRP_SSRNA_NEG_NONSEG"/>
    <property type="match status" value="1"/>
</dbReference>
<evidence type="ECO:0000256" key="8">
    <source>
        <dbReference type="ARBA" id="ARBA00022695"/>
    </source>
</evidence>
<keyword evidence="8 22" id="KW-0548">Nucleotidyltransferase</keyword>
<comment type="subcellular location">
    <subcellularLocation>
        <location evidence="22">Virion</location>
    </subcellularLocation>
    <subcellularLocation>
        <location evidence="22">Host cytoplasm</location>
    </subcellularLocation>
</comment>
<dbReference type="EC" id="2.7.7.48" evidence="22"/>
<comment type="function">
    <text evidence="22">RNA-directed RNA polymerase that catalyzes the transcription of viral mRNAs, their capping and polyadenylation. The template is composed of the viral RNA tightly encapsidated by the nucleoprotein (N). The viral polymerase binds to the genomic RNA at the 3' leader promoter, and transcribes subsequently all viral mRNAs with a decreasing efficiency. The first gene is the most transcribed, and the last the least transcribed. The viral phosphoprotein acts as a processivity factor. Capping is concomitant with initiation of mRNA transcription. Indeed, a GDP polyribonucleotidyl transferase (PRNTase) adds the cap structure when the nascent RNA chain length has reached few nucleotides. Ribose 2'-O methylation of viral mRNA cap precedes and facilitates subsequent guanine-N-7 methylation, both activities being carried by the viral polymerase. Polyadenylation of mRNAs occur by a stuttering mechanism at a slipery stop site present at the end viral genes. After finishing transcription of a mRNA, the polymerase can resume transcription of the downstream gene.</text>
</comment>
<comment type="catalytic activity">
    <reaction evidence="22">
        <text>RNA(n) + a ribonucleoside 5'-triphosphate = RNA(n+1) + diphosphate</text>
        <dbReference type="Rhea" id="RHEA:21248"/>
        <dbReference type="Rhea" id="RHEA-COMP:14527"/>
        <dbReference type="Rhea" id="RHEA-COMP:17342"/>
        <dbReference type="ChEBI" id="CHEBI:33019"/>
        <dbReference type="ChEBI" id="CHEBI:61557"/>
        <dbReference type="ChEBI" id="CHEBI:140395"/>
        <dbReference type="EC" id="2.7.7.48"/>
    </reaction>
</comment>
<comment type="function">
    <text evidence="1 22">RNA-directed RNA polymerase that catalyzes the replication of viral genomic RNA. The template is composed of the viral RNA tightly encapsidated by the nucleoprotein (N). The replicase mode is dependent on intracellular N protein concentration. In this mode, the polymerase replicates the whole viral genome without recognizing transcriptional signals, and the replicated genome is not caped or polyadenylated.</text>
</comment>
<dbReference type="Pfam" id="PF14314">
    <property type="entry name" value="Methyltrans_Mon_2nd"/>
    <property type="match status" value="1"/>
</dbReference>
<dbReference type="Pfam" id="PF21080">
    <property type="entry name" value="Methyltrans_Mon_1st"/>
    <property type="match status" value="1"/>
</dbReference>
<evidence type="ECO:0000256" key="24">
    <source>
        <dbReference type="SAM" id="Phobius"/>
    </source>
</evidence>
<reference evidence="27 28" key="1">
    <citation type="journal article" date="2013" name="J. Gen. Virol.">
        <title>Kolente virus, a rhabdovirus species isolated from ticks and bats in the Republic of Guinea.</title>
        <authorList>
            <person name="Ghedin E."/>
            <person name="Rogers M.B."/>
            <person name="Widen S.G."/>
            <person name="Guzman H."/>
            <person name="Travassos da Rosa A.P."/>
            <person name="Wood T.G."/>
            <person name="Fitch A."/>
            <person name="Popov V."/>
            <person name="Holmes E.C."/>
            <person name="Walker P.J."/>
            <person name="Vasilakis N."/>
            <person name="Tesh R.B."/>
        </authorList>
    </citation>
    <scope>NUCLEOTIDE SEQUENCE [LARGE SCALE GENOMIC DNA]</scope>
    <source>
        <strain evidence="27">DakAr K7292</strain>
    </source>
</reference>
<dbReference type="EMBL" id="KC984953">
    <property type="protein sequence ID" value="AHB08865.1"/>
    <property type="molecule type" value="Viral_cRNA"/>
</dbReference>
<evidence type="ECO:0000259" key="25">
    <source>
        <dbReference type="PROSITE" id="PS50526"/>
    </source>
</evidence>
<dbReference type="GO" id="GO:0030430">
    <property type="term" value="C:host cell cytoplasm"/>
    <property type="evidence" value="ECO:0007669"/>
    <property type="project" value="UniProtKB-SubCell"/>
</dbReference>
<evidence type="ECO:0000313" key="28">
    <source>
        <dbReference type="Proteomes" id="UP000098369"/>
    </source>
</evidence>
<dbReference type="InterPro" id="IPR039736">
    <property type="entry name" value="L_poly_C"/>
</dbReference>
<dbReference type="Pfam" id="PF14318">
    <property type="entry name" value="Mononeg_mRNAcap"/>
    <property type="match status" value="1"/>
</dbReference>
<feature type="domain" description="RdRp catalytic" evidence="25">
    <location>
        <begin position="604"/>
        <end position="790"/>
    </location>
</feature>
<evidence type="ECO:0000256" key="16">
    <source>
        <dbReference type="ARBA" id="ARBA00023268"/>
    </source>
</evidence>
<feature type="transmembrane region" description="Helical" evidence="24">
    <location>
        <begin position="1970"/>
        <end position="1989"/>
    </location>
</feature>
<evidence type="ECO:0000256" key="22">
    <source>
        <dbReference type="PIRNR" id="PIRNR000830"/>
    </source>
</evidence>
<evidence type="ECO:0000256" key="20">
    <source>
        <dbReference type="ARBA" id="ARBA00047370"/>
    </source>
</evidence>
<evidence type="ECO:0000256" key="5">
    <source>
        <dbReference type="ARBA" id="ARBA00022664"/>
    </source>
</evidence>
<name>V5PZP2_9RHAB</name>
<comment type="catalytic activity">
    <reaction evidence="19 22">
        <text>a 5'-end (5'-triphosphoguanosine)-adenylyl-adenylyl-cytidylyl-adenosine in mRNA + S-adenosyl-L-methionine = a 5'-end (5'-triphosphoguanosine)-(2'-O-methyladenylyl)-adenylyl-cytidylyl-adenosine in mRNA + S-adenosyl-L-homocysteine + H(+)</text>
        <dbReference type="Rhea" id="RHEA:65380"/>
        <dbReference type="Rhea" id="RHEA-COMP:16797"/>
        <dbReference type="Rhea" id="RHEA-COMP:16801"/>
        <dbReference type="ChEBI" id="CHEBI:15378"/>
        <dbReference type="ChEBI" id="CHEBI:57856"/>
        <dbReference type="ChEBI" id="CHEBI:59789"/>
        <dbReference type="ChEBI" id="CHEBI:156482"/>
        <dbReference type="ChEBI" id="CHEBI:156484"/>
    </reaction>
</comment>
<evidence type="ECO:0000256" key="1">
    <source>
        <dbReference type="ARBA" id="ARBA00003132"/>
    </source>
</evidence>
<evidence type="ECO:0000256" key="3">
    <source>
        <dbReference type="ARBA" id="ARBA00022484"/>
    </source>
</evidence>
<proteinExistence type="inferred from homology"/>
<dbReference type="RefSeq" id="YP_009094027.1">
    <property type="nucleotide sequence ID" value="NC_025342.1"/>
</dbReference>
<dbReference type="GO" id="GO:0005524">
    <property type="term" value="F:ATP binding"/>
    <property type="evidence" value="ECO:0007669"/>
    <property type="project" value="UniProtKB-KW"/>
</dbReference>
<evidence type="ECO:0000256" key="19">
    <source>
        <dbReference type="ARBA" id="ARBA00047332"/>
    </source>
</evidence>
<dbReference type="InterPro" id="IPR048397">
    <property type="entry name" value="Methyltrans_Mon_CD"/>
</dbReference>
<evidence type="ECO:0000256" key="12">
    <source>
        <dbReference type="ARBA" id="ARBA00022844"/>
    </source>
</evidence>
<evidence type="ECO:0000256" key="7">
    <source>
        <dbReference type="ARBA" id="ARBA00022691"/>
    </source>
</evidence>
<dbReference type="EC" id="3.6.1.-" evidence="22"/>
<sequence>MEEDDFFFSESSDDFETPTDFESSDDGEFQDLRFHFQHLNQNDYSLNSPLVADDLIGYIHHRLNKYYPKPFEQIDWKRRDALFNELDVNFDNVKLPHQLHSWWAKISSSEEYPLTRVRNFLETVRAESDITFPVIEAFYKGWVNKRVENTASQGRRVPKSSLKWGELFLMAHDIVLLMNSNSETERKELKDILTYKSVKAGNETVGYKLKTLLGPCYIVGKVCFFSDHKVLIDRLFLLMMKDTWIARFNTLLGMVYRTEFQFSDMDVEYMALLYKKGDSVLMRLGNTAYDTIKILEPICNYKYCEFAHVFRPLIPEFPNFERHVKQSIDELSQECWESQQFCKHLLDVPHIELLTVVYGSFRHWGHPFLEYLVGLQALHEQVTVPKVIDHAYANKLGSDLAYIVLRKKFVEDKKWYVDHTKLTKKHPLRQYIKDNVWPTPKVIEDFGDNWNNLPLIKCFDIPDVIDPSLLYSDKSHSRTRSEVINFLQLHPGEVIPTEKVLNTLLHTPGTNWPEFLEKVNNEGLPANDLIIGLKGKEREVKIKGRFFSLMSWRLREYFVVTEYLIKEHFVPLFNGLTMADDMTTVISKLMDRTQGQGGEDYTQICIANHIDYEKWNNHQRKDATGPVFKVMGQFLGLPNLIYRTHEFFEQSWIYYNGRPDLMAVVDGRLINSGTNIVCWDGQAGGLEGLRQKGWTVVGLLMIIREARVRNTAVKILAQGDNQVICTQYKLRPSESELDLRVNLQSIWENNNAIMAAINQGTNKLGLIINEDETMQSADYLNYGKIPVFRGRILNLFTKRLSRIMCVTNDQILSYGNIMSTVSTNCLTIAHFDSSPLDGIMYYNFFGNMTRLMIERHNPVLGAPISRFLKDIKGNKIYKIKSLYLDPSLGGACGTSLARFLCRSFPDPVTEGLSFWKVVHLHASTPELRKIAIDCGYPHIREANNSLDFAKLLEKPNSLNIPKNMSLTNLLKTEIKKSLIEGVSEIKNETIRDAVVYLNSQEKLLMDFLWSIEPLFPKFLSEFRAATFVGVTDGLVGLFQNSRTIRAAFSKRLTRDINQLTWECELGTYRHLCRGIKLHVGIWSCSSHHADRLRYSSWGRKVVGTTIPHPLEMFGRLKLFTGSCSQCSGQTPDYITCIAPQGLNLWRLKKGPYTAYLGSRTSESTSILQPWEREHNVSLIKRAVKLRNAIHWFVNIESKLGTSILSVLEGLTGLRWDQECSGFRRTGSALHRFSCSRMSSGGYAACNPSKLSWIIVSTDTFEIIGGDNYDFMFQPSILYGQLSMIESWETKMDSAVGHLHLSCNLCLRKITEPILDSLIEYKHPDVSKILEKWKPAHTAWFKIKPKYDLRSVSVSDLSPNEISYQAGRVGGFLIGNMILGDQLYLEETSLFPLSIQMKVTGQAYLEGVLNGILRSACINTIHRRNLIHIKQLKSTLMGSVLHCINGLSENKGFLALIRKGPVLTELVRSPHKVPPTFPVTDRDVGLMVRSWLKKQAFILDKFDHVEEKYKQLLIFSDMVGGEVIGPYLLSTLVLKVLFQTERKGKQLEAQVKIYRELSTALRQQADIKTIPTELFRGGVVCSEEVRHACKNLQSAEDEGESKLRDWGPEYVGDIYEVEIHFSDQSDINSDPTSVPSVPKIQSPLISGLRLAQLATGAHYKLRAIITRMGISYTDFLCGGDGSGGMSACLSRLNVRSRYIYNSLMEYVGASLRGSSPGLPPAILDCTRDPSRCVNGETAWMEPSDLSKPDTWKNFKRHISNHGLHIDLMVFDMEIRSKATQGEIEMLLETNGMDLLSPKGTLIYKCYGSDLAEHLDCNIIGRLGKYFQRVYLVTTSMSASFTSELYAVFLRKRIRTDKNKFPQRASLINGIQKSWAMSTYQSEMDRAVTLVPSLTLRGVPYELIPNKRVQLETMLTAMGVESGLCYSISQRMERALTFHEYSDVLSSLIIAINSVINVTSEHQSDWIIPSDGALIHALVTILGAGYWIAWINRDARLYRYLDEFFLHAPVIYLRKWEHEKTLRKMVTWKTTGPGHVIKRLPLSSNVAGVASWIRVLAVDPVGKVNGYFSGRLCQEFNKKLCYKIVRKRTPIFDIWSSSDRDISHHPTNLLDTVDETESTWQS</sequence>
<dbReference type="InterPro" id="IPR039530">
    <property type="entry name" value="L_methyltransferase_rhabdo"/>
</dbReference>
<keyword evidence="9 22" id="KW-0547">Nucleotide-binding</keyword>
<evidence type="ECO:0000256" key="18">
    <source>
        <dbReference type="ARBA" id="ARBA00024499"/>
    </source>
</evidence>
<evidence type="ECO:0000256" key="4">
    <source>
        <dbReference type="ARBA" id="ARBA00022603"/>
    </source>
</evidence>
<dbReference type="GO" id="GO:0044423">
    <property type="term" value="C:virion component"/>
    <property type="evidence" value="ECO:0007669"/>
    <property type="project" value="UniProtKB-KW"/>
</dbReference>
<dbReference type="GeneID" id="20964310"/>
<organism evidence="27 28">
    <name type="scientific">Kolente virus</name>
    <dbReference type="NCBI Taxonomy" id="1428456"/>
    <lineage>
        <taxon>Viruses</taxon>
        <taxon>Riboviria</taxon>
        <taxon>Orthornavirae</taxon>
        <taxon>Negarnaviricota</taxon>
        <taxon>Haploviricotina</taxon>
        <taxon>Monjiviricetes</taxon>
        <taxon>Mononegavirales</taxon>
        <taxon>Rhabdoviridae</taxon>
        <taxon>Alpharhabdovirinae</taxon>
        <taxon>Ledantevirus</taxon>
        <taxon>Ledantevirus kolente</taxon>
    </lineage>
</organism>
<evidence type="ECO:0000256" key="6">
    <source>
        <dbReference type="ARBA" id="ARBA00022679"/>
    </source>
</evidence>
<keyword evidence="28" id="KW-1185">Reference proteome</keyword>
<dbReference type="GO" id="GO:0004482">
    <property type="term" value="F:mRNA 5'-cap (guanine-N7-)-methyltransferase activity"/>
    <property type="evidence" value="ECO:0007669"/>
    <property type="project" value="InterPro"/>
</dbReference>
<keyword evidence="24" id="KW-0812">Transmembrane</keyword>
<keyword evidence="3 22" id="KW-0696">RNA-directed RNA polymerase</keyword>
<evidence type="ECO:0000256" key="23">
    <source>
        <dbReference type="SAM" id="MobiDB-lite"/>
    </source>
</evidence>
<evidence type="ECO:0000256" key="21">
    <source>
        <dbReference type="ARBA" id="ARBA00048548"/>
    </source>
</evidence>
<keyword evidence="13 22" id="KW-0693">Viral RNA replication</keyword>
<evidence type="ECO:0000256" key="9">
    <source>
        <dbReference type="ARBA" id="ARBA00022741"/>
    </source>
</evidence>
<dbReference type="KEGG" id="vg:20964310"/>
<dbReference type="GO" id="GO:0003968">
    <property type="term" value="F:RNA-directed RNA polymerase activity"/>
    <property type="evidence" value="ECO:0007669"/>
    <property type="project" value="UniProtKB-KW"/>
</dbReference>
<keyword evidence="5 22" id="KW-0507">mRNA processing</keyword>
<comment type="catalytic activity">
    <reaction evidence="18 22">
        <text>a 5'-end (5'-triphosphoguanosine)-(2'-O-methyladenylyl)-adenylyl-cytidylyl-adenosine in mRNA + S-adenosyl-L-methionine = a 5'-end (N(7)-methyl 5'-triphosphoguanosine)-(2'-O-methyladenylyl)-adenylyl-cytidylyl-adenosine in mRNA + S-adenosyl-L-homocysteine</text>
        <dbReference type="Rhea" id="RHEA:65440"/>
        <dbReference type="Rhea" id="RHEA-COMP:16798"/>
        <dbReference type="Rhea" id="RHEA-COMP:16801"/>
        <dbReference type="ChEBI" id="CHEBI:57856"/>
        <dbReference type="ChEBI" id="CHEBI:59789"/>
        <dbReference type="ChEBI" id="CHEBI:156482"/>
        <dbReference type="ChEBI" id="CHEBI:156483"/>
    </reaction>
</comment>
<dbReference type="PIRSF" id="PIRSF000830">
    <property type="entry name" value="RNA_pol_ParamyxoV"/>
    <property type="match status" value="1"/>
</dbReference>
<dbReference type="PROSITE" id="PS51590">
    <property type="entry name" value="SAM_MT_MNV_L"/>
    <property type="match status" value="1"/>
</dbReference>
<feature type="region of interest" description="Disordered" evidence="23">
    <location>
        <begin position="1"/>
        <end position="25"/>
    </location>
</feature>
<dbReference type="GO" id="GO:0003924">
    <property type="term" value="F:GTPase activity"/>
    <property type="evidence" value="ECO:0007669"/>
    <property type="project" value="RHEA"/>
</dbReference>
<dbReference type="InterPro" id="IPR014023">
    <property type="entry name" value="Mononeg_RNA_pol_cat"/>
</dbReference>
<keyword evidence="24" id="KW-0472">Membrane</keyword>
<evidence type="ECO:0000256" key="13">
    <source>
        <dbReference type="ARBA" id="ARBA00022953"/>
    </source>
</evidence>
<keyword evidence="4 22" id="KW-0489">Methyltransferase</keyword>
<comment type="catalytic activity">
    <reaction evidence="21 22">
        <text>GTP + H2O = GDP + phosphate + H(+)</text>
        <dbReference type="Rhea" id="RHEA:19669"/>
        <dbReference type="ChEBI" id="CHEBI:15377"/>
        <dbReference type="ChEBI" id="CHEBI:15378"/>
        <dbReference type="ChEBI" id="CHEBI:37565"/>
        <dbReference type="ChEBI" id="CHEBI:43474"/>
        <dbReference type="ChEBI" id="CHEBI:58189"/>
    </reaction>
</comment>
<comment type="similarity">
    <text evidence="2 22">Belongs to the paramyxovirus L protein family.</text>
</comment>
<dbReference type="NCBIfam" id="TIGR04198">
    <property type="entry name" value="paramyx_RNAcap"/>
    <property type="match status" value="1"/>
</dbReference>
<keyword evidence="14 22" id="KW-0506">mRNA capping</keyword>
<keyword evidence="12 22" id="KW-0946">Virion</keyword>
<dbReference type="EC" id="2.7.7.88" evidence="22"/>
<dbReference type="EC" id="2.1.1.-" evidence="22"/>
<dbReference type="Pfam" id="PF00946">
    <property type="entry name" value="Mononeg_RNA_pol"/>
    <property type="match status" value="1"/>
</dbReference>
<keyword evidence="16" id="KW-0511">Multifunctional enzyme</keyword>
<dbReference type="InterPro" id="IPR025786">
    <property type="entry name" value="Mononega_L_MeTrfase"/>
</dbReference>
<evidence type="ECO:0000256" key="2">
    <source>
        <dbReference type="ARBA" id="ARBA00007934"/>
    </source>
</evidence>
<keyword evidence="6 22" id="KW-0808">Transferase</keyword>
<evidence type="ECO:0000256" key="11">
    <source>
        <dbReference type="ARBA" id="ARBA00022840"/>
    </source>
</evidence>
<dbReference type="InterPro" id="IPR048398">
    <property type="entry name" value="Methyltrans_Mon_C"/>
</dbReference>
<evidence type="ECO:0000313" key="27">
    <source>
        <dbReference type="EMBL" id="AHB08865.1"/>
    </source>
</evidence>
<evidence type="ECO:0000256" key="17">
    <source>
        <dbReference type="ARBA" id="ARBA00024494"/>
    </source>
</evidence>
<evidence type="ECO:0000256" key="15">
    <source>
        <dbReference type="ARBA" id="ARBA00023200"/>
    </source>
</evidence>
<dbReference type="InterPro" id="IPR026890">
    <property type="entry name" value="Mononeg_mRNAcap"/>
</dbReference>
<keyword evidence="15 22" id="KW-1035">Host cytoplasm</keyword>
<keyword evidence="7 22" id="KW-0949">S-adenosyl-L-methionine</keyword>
<dbReference type="Proteomes" id="UP000098369">
    <property type="component" value="Segment"/>
</dbReference>
<accession>V5PZP2</accession>
<comment type="catalytic activity">
    <reaction evidence="20">
        <text>a 5'-end (5'-triphosphoguanosine)-adenylyl-adenylyl-cytidylyl-adenosine in mRNA + 2 S-adenosyl-L-methionine = a 5'-end (N(7)-methyl 5'-triphosphoguanosine)-(2'-O-methyladenylyl)-adenylyl-cytidylyl-adenosine in mRNA + 2 S-adenosyl-L-homocysteine + H(+)</text>
        <dbReference type="Rhea" id="RHEA:65376"/>
        <dbReference type="Rhea" id="RHEA-COMP:16797"/>
        <dbReference type="Rhea" id="RHEA-COMP:16798"/>
        <dbReference type="ChEBI" id="CHEBI:15378"/>
        <dbReference type="ChEBI" id="CHEBI:57856"/>
        <dbReference type="ChEBI" id="CHEBI:59789"/>
        <dbReference type="ChEBI" id="CHEBI:156483"/>
        <dbReference type="ChEBI" id="CHEBI:156484"/>
        <dbReference type="EC" id="2.1.1.375"/>
    </reaction>
</comment>
<dbReference type="InterPro" id="IPR016269">
    <property type="entry name" value="RNA-dir_pol_paramyxovirus"/>
</dbReference>
<keyword evidence="24" id="KW-1133">Transmembrane helix</keyword>
<keyword evidence="10" id="KW-0378">Hydrolase</keyword>